<dbReference type="EMBL" id="CP034563">
    <property type="protein sequence ID" value="AZQ65407.1"/>
    <property type="molecule type" value="Genomic_DNA"/>
</dbReference>
<sequence length="205" mass="24748">MKYLSMLILFICFISCSDKKINYLLEPSLRDNILEINELQQRNRQEVLFIYKFENFQLIEFNAIHNNELLGFEYGVISKLGIYTIGIVNENQFTGKEIKIKNDSTLETSFFQNNKRLNRSIINMKNDLYYLEKVYDENNDIIDKISYSYKLGHLVKKVGRNYYYNYENYVNDERGNWIKRDELYYEADSLIYEYKVTRNINYANH</sequence>
<dbReference type="AlphaFoldDB" id="A0A3S9PB51"/>
<dbReference type="KEGG" id="fll:EI427_24665"/>
<proteinExistence type="predicted"/>
<organism evidence="1 2">
    <name type="scientific">Flammeovirga pectinis</name>
    <dbReference type="NCBI Taxonomy" id="2494373"/>
    <lineage>
        <taxon>Bacteria</taxon>
        <taxon>Pseudomonadati</taxon>
        <taxon>Bacteroidota</taxon>
        <taxon>Cytophagia</taxon>
        <taxon>Cytophagales</taxon>
        <taxon>Flammeovirgaceae</taxon>
        <taxon>Flammeovirga</taxon>
    </lineage>
</organism>
<gene>
    <name evidence="1" type="ORF">EI427_24665</name>
</gene>
<keyword evidence="2" id="KW-1185">Reference proteome</keyword>
<evidence type="ECO:0000313" key="1">
    <source>
        <dbReference type="EMBL" id="AZQ65407.1"/>
    </source>
</evidence>
<accession>A0A3S9PB51</accession>
<name>A0A3S9PB51_9BACT</name>
<evidence type="ECO:0000313" key="2">
    <source>
        <dbReference type="Proteomes" id="UP000267268"/>
    </source>
</evidence>
<protein>
    <submittedName>
        <fullName evidence="1">Uncharacterized protein</fullName>
    </submittedName>
</protein>
<dbReference type="RefSeq" id="WP_126620089.1">
    <property type="nucleotide sequence ID" value="NZ_CP034563.1"/>
</dbReference>
<dbReference type="Proteomes" id="UP000267268">
    <property type="component" value="Chromosome 2"/>
</dbReference>
<reference evidence="1 2" key="1">
    <citation type="submission" date="2018-12" db="EMBL/GenBank/DDBJ databases">
        <title>Flammeovirga pectinis sp. nov., isolated from the gut of the Korean scallop, Patinopecten yessoensis.</title>
        <authorList>
            <person name="Bae J.-W."/>
            <person name="Jeong Y.-S."/>
            <person name="Kang W."/>
        </authorList>
    </citation>
    <scope>NUCLEOTIDE SEQUENCE [LARGE SCALE GENOMIC DNA]</scope>
    <source>
        <strain evidence="1 2">L12M1</strain>
    </source>
</reference>